<dbReference type="PROSITE" id="PS50109">
    <property type="entry name" value="HIS_KIN"/>
    <property type="match status" value="1"/>
</dbReference>
<accession>A0A948TCI5</accession>
<dbReference type="InterPro" id="IPR000014">
    <property type="entry name" value="PAS"/>
</dbReference>
<dbReference type="EC" id="2.7.13.3" evidence="3"/>
<keyword evidence="9" id="KW-1133">Transmembrane helix</keyword>
<feature type="transmembrane region" description="Helical" evidence="9">
    <location>
        <begin position="30"/>
        <end position="51"/>
    </location>
</feature>
<evidence type="ECO:0000259" key="11">
    <source>
        <dbReference type="PROSITE" id="PS50112"/>
    </source>
</evidence>
<proteinExistence type="predicted"/>
<gene>
    <name evidence="12" type="ORF">H9777_10120</name>
</gene>
<dbReference type="SUPFAM" id="SSF55874">
    <property type="entry name" value="ATPase domain of HSP90 chaperone/DNA topoisomerase II/histidine kinase"/>
    <property type="match status" value="1"/>
</dbReference>
<dbReference type="SMART" id="SM00387">
    <property type="entry name" value="HATPase_c"/>
    <property type="match status" value="1"/>
</dbReference>
<reference evidence="12" key="1">
    <citation type="journal article" date="2021" name="PeerJ">
        <title>Extensive microbial diversity within the chicken gut microbiome revealed by metagenomics and culture.</title>
        <authorList>
            <person name="Gilroy R."/>
            <person name="Ravi A."/>
            <person name="Getino M."/>
            <person name="Pursley I."/>
            <person name="Horton D.L."/>
            <person name="Alikhan N.F."/>
            <person name="Baker D."/>
            <person name="Gharbi K."/>
            <person name="Hall N."/>
            <person name="Watson M."/>
            <person name="Adriaenssens E.M."/>
            <person name="Foster-Nyarko E."/>
            <person name="Jarju S."/>
            <person name="Secka A."/>
            <person name="Antonio M."/>
            <person name="Oren A."/>
            <person name="Chaudhuri R.R."/>
            <person name="La Ragione R."/>
            <person name="Hildebrand F."/>
            <person name="Pallen M.J."/>
        </authorList>
    </citation>
    <scope>NUCLEOTIDE SEQUENCE</scope>
    <source>
        <strain evidence="12">G4-2901</strain>
    </source>
</reference>
<evidence type="ECO:0000256" key="9">
    <source>
        <dbReference type="SAM" id="Phobius"/>
    </source>
</evidence>
<name>A0A948TCI5_9BACT</name>
<evidence type="ECO:0000256" key="2">
    <source>
        <dbReference type="ARBA" id="ARBA00004370"/>
    </source>
</evidence>
<evidence type="ECO:0000256" key="1">
    <source>
        <dbReference type="ARBA" id="ARBA00000085"/>
    </source>
</evidence>
<dbReference type="InterPro" id="IPR005467">
    <property type="entry name" value="His_kinase_dom"/>
</dbReference>
<dbReference type="GO" id="GO:0005524">
    <property type="term" value="F:ATP binding"/>
    <property type="evidence" value="ECO:0007669"/>
    <property type="project" value="UniProtKB-KW"/>
</dbReference>
<keyword evidence="7" id="KW-0067">ATP-binding</keyword>
<keyword evidence="5" id="KW-0547">Nucleotide-binding</keyword>
<evidence type="ECO:0000256" key="7">
    <source>
        <dbReference type="ARBA" id="ARBA00022840"/>
    </source>
</evidence>
<keyword evidence="8" id="KW-0902">Two-component regulatory system</keyword>
<dbReference type="Pfam" id="PF02518">
    <property type="entry name" value="HATPase_c"/>
    <property type="match status" value="1"/>
</dbReference>
<feature type="transmembrane region" description="Helical" evidence="9">
    <location>
        <begin position="7"/>
        <end position="24"/>
    </location>
</feature>
<dbReference type="GO" id="GO:0004673">
    <property type="term" value="F:protein histidine kinase activity"/>
    <property type="evidence" value="ECO:0007669"/>
    <property type="project" value="UniProtKB-EC"/>
</dbReference>
<dbReference type="InterPro" id="IPR036890">
    <property type="entry name" value="HATPase_C_sf"/>
</dbReference>
<evidence type="ECO:0000256" key="8">
    <source>
        <dbReference type="ARBA" id="ARBA00023012"/>
    </source>
</evidence>
<dbReference type="GO" id="GO:0007234">
    <property type="term" value="P:osmosensory signaling via phosphorelay pathway"/>
    <property type="evidence" value="ECO:0007669"/>
    <property type="project" value="TreeGrafter"/>
</dbReference>
<dbReference type="GO" id="GO:0030295">
    <property type="term" value="F:protein kinase activator activity"/>
    <property type="evidence" value="ECO:0007669"/>
    <property type="project" value="TreeGrafter"/>
</dbReference>
<keyword evidence="6" id="KW-0418">Kinase</keyword>
<dbReference type="PRINTS" id="PR00344">
    <property type="entry name" value="BCTRLSENSOR"/>
</dbReference>
<dbReference type="GO" id="GO:0016020">
    <property type="term" value="C:membrane"/>
    <property type="evidence" value="ECO:0007669"/>
    <property type="project" value="UniProtKB-SubCell"/>
</dbReference>
<reference evidence="12" key="2">
    <citation type="submission" date="2021-04" db="EMBL/GenBank/DDBJ databases">
        <authorList>
            <person name="Gilroy R."/>
        </authorList>
    </citation>
    <scope>NUCLEOTIDE SEQUENCE</scope>
    <source>
        <strain evidence="12">G4-2901</strain>
    </source>
</reference>
<dbReference type="Gene3D" id="3.30.565.10">
    <property type="entry name" value="Histidine kinase-like ATPase, C-terminal domain"/>
    <property type="match status" value="1"/>
</dbReference>
<protein>
    <recommendedName>
        <fullName evidence="3">histidine kinase</fullName>
        <ecNumber evidence="3">2.7.13.3</ecNumber>
    </recommendedName>
</protein>
<evidence type="ECO:0000313" key="12">
    <source>
        <dbReference type="EMBL" id="MBU3838643.1"/>
    </source>
</evidence>
<dbReference type="PANTHER" id="PTHR42878:SF7">
    <property type="entry name" value="SENSOR HISTIDINE KINASE GLRK"/>
    <property type="match status" value="1"/>
</dbReference>
<evidence type="ECO:0000256" key="3">
    <source>
        <dbReference type="ARBA" id="ARBA00012438"/>
    </source>
</evidence>
<dbReference type="InterPro" id="IPR050351">
    <property type="entry name" value="BphY/WalK/GraS-like"/>
</dbReference>
<evidence type="ECO:0000259" key="10">
    <source>
        <dbReference type="PROSITE" id="PS50109"/>
    </source>
</evidence>
<sequence length="426" mass="48285">MGRFNIYILTNTVALFLCMAGTVYCMHTKLVFSCLLCSVLCLLVIINIYRLQNRQTKMIKKAIECLKSKDTSSIITPPFKDRKISELAETLTFIIKDLKSSAMEDETKYQYYKNLMNSVDTAVISTYKDGRIIWMNKSAKSILGPEVFKLPEDIQNALNNKEKIVHRKKQESTLDLSVSCTRISVHGREQFIVSMSNIHSALEKNEMEAWQKLIRVLTHEIMNSITPIISLSDTLQERSAEFPTNESTQRNISQGLGIINRRCKGLMEFVDNYRKLTRISAPVKSEIKVYDFLKDIEGLTATDYIHFSIEDNDMTLSADRAQLEQVFLNIIKNATEACRNAENPRIEVSAVYHKNDSIKFTISDNGEGIIPEVKERIFVPFFTTKPNGSGIGLSLCKQIITLHDGLINVESKVGYGTAFTIIMGKS</sequence>
<keyword evidence="4" id="KW-0808">Transferase</keyword>
<evidence type="ECO:0000256" key="6">
    <source>
        <dbReference type="ARBA" id="ARBA00022777"/>
    </source>
</evidence>
<dbReference type="Gene3D" id="3.30.450.20">
    <property type="entry name" value="PAS domain"/>
    <property type="match status" value="1"/>
</dbReference>
<organism evidence="12 13">
    <name type="scientific">Candidatus Phocaeicola faecigallinarum</name>
    <dbReference type="NCBI Taxonomy" id="2838732"/>
    <lineage>
        <taxon>Bacteria</taxon>
        <taxon>Pseudomonadati</taxon>
        <taxon>Bacteroidota</taxon>
        <taxon>Bacteroidia</taxon>
        <taxon>Bacteroidales</taxon>
        <taxon>Bacteroidaceae</taxon>
        <taxon>Phocaeicola</taxon>
    </lineage>
</organism>
<dbReference type="Proteomes" id="UP000783796">
    <property type="component" value="Unassembled WGS sequence"/>
</dbReference>
<dbReference type="PANTHER" id="PTHR42878">
    <property type="entry name" value="TWO-COMPONENT HISTIDINE KINASE"/>
    <property type="match status" value="1"/>
</dbReference>
<dbReference type="AlphaFoldDB" id="A0A948TCI5"/>
<feature type="domain" description="PAS" evidence="11">
    <location>
        <begin position="108"/>
        <end position="144"/>
    </location>
</feature>
<dbReference type="PROSITE" id="PS50112">
    <property type="entry name" value="PAS"/>
    <property type="match status" value="1"/>
</dbReference>
<dbReference type="InterPro" id="IPR004358">
    <property type="entry name" value="Sig_transdc_His_kin-like_C"/>
</dbReference>
<comment type="caution">
    <text evidence="12">The sequence shown here is derived from an EMBL/GenBank/DDBJ whole genome shotgun (WGS) entry which is preliminary data.</text>
</comment>
<keyword evidence="9" id="KW-0812">Transmembrane</keyword>
<comment type="subcellular location">
    <subcellularLocation>
        <location evidence="2">Membrane</location>
    </subcellularLocation>
</comment>
<dbReference type="GO" id="GO:0000156">
    <property type="term" value="F:phosphorelay response regulator activity"/>
    <property type="evidence" value="ECO:0007669"/>
    <property type="project" value="TreeGrafter"/>
</dbReference>
<evidence type="ECO:0000256" key="4">
    <source>
        <dbReference type="ARBA" id="ARBA00022679"/>
    </source>
</evidence>
<keyword evidence="9" id="KW-0472">Membrane</keyword>
<dbReference type="Pfam" id="PF13188">
    <property type="entry name" value="PAS_8"/>
    <property type="match status" value="1"/>
</dbReference>
<dbReference type="EMBL" id="JAHLFW010000084">
    <property type="protein sequence ID" value="MBU3838643.1"/>
    <property type="molecule type" value="Genomic_DNA"/>
</dbReference>
<feature type="domain" description="Histidine kinase" evidence="10">
    <location>
        <begin position="216"/>
        <end position="426"/>
    </location>
</feature>
<evidence type="ECO:0000256" key="5">
    <source>
        <dbReference type="ARBA" id="ARBA00022741"/>
    </source>
</evidence>
<comment type="catalytic activity">
    <reaction evidence="1">
        <text>ATP + protein L-histidine = ADP + protein N-phospho-L-histidine.</text>
        <dbReference type="EC" id="2.7.13.3"/>
    </reaction>
</comment>
<dbReference type="InterPro" id="IPR003594">
    <property type="entry name" value="HATPase_dom"/>
</dbReference>
<evidence type="ECO:0000313" key="13">
    <source>
        <dbReference type="Proteomes" id="UP000783796"/>
    </source>
</evidence>